<gene>
    <name evidence="1" type="ORF">QLX08_006576</name>
</gene>
<evidence type="ECO:0000313" key="2">
    <source>
        <dbReference type="Proteomes" id="UP001432146"/>
    </source>
</evidence>
<evidence type="ECO:0000313" key="1">
    <source>
        <dbReference type="EMBL" id="KAK9300870.1"/>
    </source>
</evidence>
<proteinExistence type="predicted"/>
<protein>
    <submittedName>
        <fullName evidence="1">Uncharacterized protein</fullName>
    </submittedName>
</protein>
<name>A0AAW0ZT02_9HYME</name>
<organism evidence="1 2">
    <name type="scientific">Tetragonisca angustula</name>
    <dbReference type="NCBI Taxonomy" id="166442"/>
    <lineage>
        <taxon>Eukaryota</taxon>
        <taxon>Metazoa</taxon>
        <taxon>Ecdysozoa</taxon>
        <taxon>Arthropoda</taxon>
        <taxon>Hexapoda</taxon>
        <taxon>Insecta</taxon>
        <taxon>Pterygota</taxon>
        <taxon>Neoptera</taxon>
        <taxon>Endopterygota</taxon>
        <taxon>Hymenoptera</taxon>
        <taxon>Apocrita</taxon>
        <taxon>Aculeata</taxon>
        <taxon>Apoidea</taxon>
        <taxon>Anthophila</taxon>
        <taxon>Apidae</taxon>
        <taxon>Tetragonisca</taxon>
    </lineage>
</organism>
<dbReference type="Proteomes" id="UP001432146">
    <property type="component" value="Unassembled WGS sequence"/>
</dbReference>
<accession>A0AAW0ZT02</accession>
<dbReference type="AlphaFoldDB" id="A0AAW0ZT02"/>
<keyword evidence="2" id="KW-1185">Reference proteome</keyword>
<dbReference type="EMBL" id="JAWNGG020000120">
    <property type="protein sequence ID" value="KAK9300870.1"/>
    <property type="molecule type" value="Genomic_DNA"/>
</dbReference>
<sequence>MKVFIELYATMCQEIERDAIWKLINSSILEFKYICTSKSRRWQLVCRKFKHSWILKSRFIKISTTLGTGISNFKHILKSYYDS</sequence>
<comment type="caution">
    <text evidence="1">The sequence shown here is derived from an EMBL/GenBank/DDBJ whole genome shotgun (WGS) entry which is preliminary data.</text>
</comment>
<reference evidence="1 2" key="1">
    <citation type="submission" date="2024-05" db="EMBL/GenBank/DDBJ databases">
        <title>The nuclear and mitochondrial genome assemblies of Tetragonisca angustula (Apidae: Meliponini), a tiny yet remarkable pollinator in the Neotropics.</title>
        <authorList>
            <person name="Ferrari R."/>
            <person name="Ricardo P.C."/>
            <person name="Dias F.C."/>
            <person name="Araujo N.S."/>
            <person name="Soares D.O."/>
            <person name="Zhou Q.-S."/>
            <person name="Zhu C.-D."/>
            <person name="Coutinho L."/>
            <person name="Airas M.C."/>
            <person name="Batista T.M."/>
        </authorList>
    </citation>
    <scope>NUCLEOTIDE SEQUENCE [LARGE SCALE GENOMIC DNA]</scope>
    <source>
        <strain evidence="1">ASF017062</strain>
        <tissue evidence="1">Abdomen</tissue>
    </source>
</reference>